<evidence type="ECO:0008006" key="3">
    <source>
        <dbReference type="Google" id="ProtNLM"/>
    </source>
</evidence>
<sequence length="113" mass="12361">MKKEKIVKSSEGEESPMTILEQGGPISVTLVFKSGAVVQLKDVSYKEVSWSSGTVKDPMANGILFERKGSPAMLSFNETGQYHEYYQSPGSPKPPVSNAYFAPNILLDAIIFD</sequence>
<organism evidence="1 2">
    <name type="scientific">Sphingobacterium anhuiense</name>
    <dbReference type="NCBI Taxonomy" id="493780"/>
    <lineage>
        <taxon>Bacteria</taxon>
        <taxon>Pseudomonadati</taxon>
        <taxon>Bacteroidota</taxon>
        <taxon>Sphingobacteriia</taxon>
        <taxon>Sphingobacteriales</taxon>
        <taxon>Sphingobacteriaceae</taxon>
        <taxon>Sphingobacterium</taxon>
    </lineage>
</organism>
<dbReference type="RefSeq" id="WP_380920881.1">
    <property type="nucleotide sequence ID" value="NZ_JBHUPE010000004.1"/>
</dbReference>
<protein>
    <recommendedName>
        <fullName evidence="3">Bulb-type lectin domain-containing protein</fullName>
    </recommendedName>
</protein>
<evidence type="ECO:0000313" key="1">
    <source>
        <dbReference type="EMBL" id="MFD2904692.1"/>
    </source>
</evidence>
<reference evidence="2" key="1">
    <citation type="journal article" date="2019" name="Int. J. Syst. Evol. Microbiol.">
        <title>The Global Catalogue of Microorganisms (GCM) 10K type strain sequencing project: providing services to taxonomists for standard genome sequencing and annotation.</title>
        <authorList>
            <consortium name="The Broad Institute Genomics Platform"/>
            <consortium name="The Broad Institute Genome Sequencing Center for Infectious Disease"/>
            <person name="Wu L."/>
            <person name="Ma J."/>
        </authorList>
    </citation>
    <scope>NUCLEOTIDE SEQUENCE [LARGE SCALE GENOMIC DNA]</scope>
    <source>
        <strain evidence="2">KCTC 22209</strain>
    </source>
</reference>
<evidence type="ECO:0000313" key="2">
    <source>
        <dbReference type="Proteomes" id="UP001597509"/>
    </source>
</evidence>
<dbReference type="Proteomes" id="UP001597509">
    <property type="component" value="Unassembled WGS sequence"/>
</dbReference>
<gene>
    <name evidence="1" type="ORF">ACFS6I_12195</name>
</gene>
<dbReference type="EMBL" id="JBHUPE010000004">
    <property type="protein sequence ID" value="MFD2904692.1"/>
    <property type="molecule type" value="Genomic_DNA"/>
</dbReference>
<accession>A0ABW5YWC2</accession>
<proteinExistence type="predicted"/>
<name>A0ABW5YWC2_9SPHI</name>
<comment type="caution">
    <text evidence="1">The sequence shown here is derived from an EMBL/GenBank/DDBJ whole genome shotgun (WGS) entry which is preliminary data.</text>
</comment>
<keyword evidence="2" id="KW-1185">Reference proteome</keyword>